<gene>
    <name evidence="8" type="ORF">FC82_GL001970</name>
</gene>
<evidence type="ECO:0000256" key="3">
    <source>
        <dbReference type="ARBA" id="ARBA00023295"/>
    </source>
</evidence>
<dbReference type="PANTHER" id="PTHR42732">
    <property type="entry name" value="BETA-GALACTOSIDASE"/>
    <property type="match status" value="1"/>
</dbReference>
<dbReference type="Gene3D" id="3.20.20.80">
    <property type="entry name" value="Glycosidases"/>
    <property type="match status" value="1"/>
</dbReference>
<reference evidence="8 9" key="1">
    <citation type="journal article" date="2015" name="Genome Announc.">
        <title>Expanding the biotechnology potential of lactobacilli through comparative genomics of 213 strains and associated genera.</title>
        <authorList>
            <person name="Sun Z."/>
            <person name="Harris H.M."/>
            <person name="McCann A."/>
            <person name="Guo C."/>
            <person name="Argimon S."/>
            <person name="Zhang W."/>
            <person name="Yang X."/>
            <person name="Jeffery I.B."/>
            <person name="Cooney J.C."/>
            <person name="Kagawa T.F."/>
            <person name="Liu W."/>
            <person name="Song Y."/>
            <person name="Salvetti E."/>
            <person name="Wrobel A."/>
            <person name="Rasinkangas P."/>
            <person name="Parkhill J."/>
            <person name="Rea M.C."/>
            <person name="O'Sullivan O."/>
            <person name="Ritari J."/>
            <person name="Douillard F.P."/>
            <person name="Paul Ross R."/>
            <person name="Yang R."/>
            <person name="Briner A.E."/>
            <person name="Felis G.E."/>
            <person name="de Vos W.M."/>
            <person name="Barrangou R."/>
            <person name="Klaenhammer T.R."/>
            <person name="Caufield P.W."/>
            <person name="Cui Y."/>
            <person name="Zhang H."/>
            <person name="O'Toole P.W."/>
        </authorList>
    </citation>
    <scope>NUCLEOTIDE SEQUENCE [LARGE SCALE GENOMIC DNA]</scope>
    <source>
        <strain evidence="8 9">DSM 20515</strain>
    </source>
</reference>
<feature type="domain" description="DUF4982" evidence="6">
    <location>
        <begin position="637"/>
        <end position="694"/>
    </location>
</feature>
<feature type="domain" description="Glycoside hydrolase family 2 catalytic" evidence="5">
    <location>
        <begin position="280"/>
        <end position="441"/>
    </location>
</feature>
<dbReference type="InterPro" id="IPR006102">
    <property type="entry name" value="Ig-like_GH2"/>
</dbReference>
<evidence type="ECO:0000259" key="6">
    <source>
        <dbReference type="Pfam" id="PF16355"/>
    </source>
</evidence>
<dbReference type="Gene3D" id="2.60.40.10">
    <property type="entry name" value="Immunoglobulins"/>
    <property type="match status" value="3"/>
</dbReference>
<dbReference type="EMBL" id="AYYR01000043">
    <property type="protein sequence ID" value="KRM75821.1"/>
    <property type="molecule type" value="Genomic_DNA"/>
</dbReference>
<evidence type="ECO:0000313" key="9">
    <source>
        <dbReference type="Proteomes" id="UP000051845"/>
    </source>
</evidence>
<dbReference type="Pfam" id="PF16355">
    <property type="entry name" value="DUF4982"/>
    <property type="match status" value="1"/>
</dbReference>
<organism evidence="8 9">
    <name type="scientific">Secundilactobacillus collinoides DSM 20515 = JCM 1123</name>
    <dbReference type="NCBI Taxonomy" id="1423733"/>
    <lineage>
        <taxon>Bacteria</taxon>
        <taxon>Bacillati</taxon>
        <taxon>Bacillota</taxon>
        <taxon>Bacilli</taxon>
        <taxon>Lactobacillales</taxon>
        <taxon>Lactobacillaceae</taxon>
        <taxon>Secundilactobacillus</taxon>
    </lineage>
</organism>
<keyword evidence="2" id="KW-0378">Hydrolase</keyword>
<dbReference type="Pfam" id="PF18565">
    <property type="entry name" value="Glyco_hydro2_C5"/>
    <property type="match status" value="1"/>
</dbReference>
<dbReference type="GO" id="GO:0004553">
    <property type="term" value="F:hydrolase activity, hydrolyzing O-glycosyl compounds"/>
    <property type="evidence" value="ECO:0007669"/>
    <property type="project" value="InterPro"/>
</dbReference>
<feature type="domain" description="Glycoside hydrolase family 2 immunoglobulin-like beta-sandwich" evidence="4">
    <location>
        <begin position="167"/>
        <end position="270"/>
    </location>
</feature>
<accession>A0A0R2B8N7</accession>
<dbReference type="Pfam" id="PF02836">
    <property type="entry name" value="Glyco_hydro_2_C"/>
    <property type="match status" value="1"/>
</dbReference>
<name>A0A0R2B8N7_SECCO</name>
<dbReference type="InterPro" id="IPR032311">
    <property type="entry name" value="DUF4982"/>
</dbReference>
<dbReference type="InterPro" id="IPR013783">
    <property type="entry name" value="Ig-like_fold"/>
</dbReference>
<evidence type="ECO:0000259" key="7">
    <source>
        <dbReference type="Pfam" id="PF18565"/>
    </source>
</evidence>
<dbReference type="InterPro" id="IPR008979">
    <property type="entry name" value="Galactose-bd-like_sf"/>
</dbReference>
<dbReference type="InterPro" id="IPR040605">
    <property type="entry name" value="Glyco_hydro2_dom5"/>
</dbReference>
<dbReference type="STRING" id="33960.TY91_10540"/>
<evidence type="ECO:0000256" key="1">
    <source>
        <dbReference type="ARBA" id="ARBA00007401"/>
    </source>
</evidence>
<dbReference type="InterPro" id="IPR051913">
    <property type="entry name" value="GH2_Domain-Containing"/>
</dbReference>
<feature type="domain" description="Glycoside hydrolase family 2" evidence="7">
    <location>
        <begin position="717"/>
        <end position="803"/>
    </location>
</feature>
<dbReference type="PANTHER" id="PTHR42732:SF1">
    <property type="entry name" value="BETA-MANNOSIDASE"/>
    <property type="match status" value="1"/>
</dbReference>
<dbReference type="PATRIC" id="fig|1423733.4.peg.2071"/>
<comment type="caution">
    <text evidence="8">The sequence shown here is derived from an EMBL/GenBank/DDBJ whole genome shotgun (WGS) entry which is preliminary data.</text>
</comment>
<proteinExistence type="inferred from homology"/>
<dbReference type="SUPFAM" id="SSF49303">
    <property type="entry name" value="beta-Galactosidase/glucuronidase domain"/>
    <property type="match status" value="1"/>
</dbReference>
<dbReference type="InterPro" id="IPR036156">
    <property type="entry name" value="Beta-gal/glucu_dom_sf"/>
</dbReference>
<dbReference type="Gene3D" id="2.60.120.260">
    <property type="entry name" value="Galactose-binding domain-like"/>
    <property type="match status" value="1"/>
</dbReference>
<dbReference type="SUPFAM" id="SSF51445">
    <property type="entry name" value="(Trans)glycosidases"/>
    <property type="match status" value="1"/>
</dbReference>
<dbReference type="GO" id="GO:0005975">
    <property type="term" value="P:carbohydrate metabolic process"/>
    <property type="evidence" value="ECO:0007669"/>
    <property type="project" value="InterPro"/>
</dbReference>
<evidence type="ECO:0000313" key="8">
    <source>
        <dbReference type="EMBL" id="KRM75821.1"/>
    </source>
</evidence>
<evidence type="ECO:0008006" key="10">
    <source>
        <dbReference type="Google" id="ProtNLM"/>
    </source>
</evidence>
<dbReference type="InterPro" id="IPR017853">
    <property type="entry name" value="GH"/>
</dbReference>
<dbReference type="SUPFAM" id="SSF49785">
    <property type="entry name" value="Galactose-binding domain-like"/>
    <property type="match status" value="1"/>
</dbReference>
<evidence type="ECO:0000259" key="5">
    <source>
        <dbReference type="Pfam" id="PF02836"/>
    </source>
</evidence>
<evidence type="ECO:0000256" key="2">
    <source>
        <dbReference type="ARBA" id="ARBA00022801"/>
    </source>
</evidence>
<dbReference type="Proteomes" id="UP000051845">
    <property type="component" value="Unassembled WGS sequence"/>
</dbReference>
<dbReference type="AlphaFoldDB" id="A0A0R2B8N7"/>
<comment type="similarity">
    <text evidence="1">Belongs to the glycosyl hydrolase 2 family.</text>
</comment>
<dbReference type="InterPro" id="IPR006103">
    <property type="entry name" value="Glyco_hydro_2_cat"/>
</dbReference>
<evidence type="ECO:0000259" key="4">
    <source>
        <dbReference type="Pfam" id="PF00703"/>
    </source>
</evidence>
<sequence length="808" mass="91542">MEQECINKGWTVRNSISTVGDQVQGEKQIVSKKVDLPYDGMIHTVRDKQNTTGSDLGYFTPEDYVYTKQLMIGDDQKGNDFFVKFDGVFGITTVQINNQVVGHHNYGYGSFLFKITDYVKVGKLNEIKIIVRNRVQPASRWYTGSGVFDNVFLITLKPLDVLPDKLQISTVGVNNDVATLSVKVAIHNHYMERKTLFLQHEIFDEAGHLVTSRKQKLNLKSQSNLSTSTRLYLNHPNLWSADSPYLYHCVTTLLVGNEKITMTQSNFGIRTLSLDPVNGLQVNNKTVKLKGGCIHPDNGLLGAVNIVDDLNRKVQLLKSAGYNALRSAHNSMSPELLEACDRYGLYVIDEFADTWTQSKTYFDYSVFMDNQWADDLQSMVLKDYNHPSVIFYSIGNEIPETGTNESAFWAIKFIDKIRSLDQTRYITNAINPTLSNMDKLPQITESLKTEIPEKNINDIMHDFKKLMPVINTHPITSEAISESADLVDVVGYNYAAARYELDHKDYPNRVFIGTETNPRDLDNNWKQVVDTPYVLGDFSWTAWDYLGEVGLGRMVPDTGHEQFLASYPWLISCSGDFDITGYRKPVSYWRETIWDKENHKPYIAVRNPKNFGEKMFISNWSWTDSKHSWTWPGSENQATSVEVYSNADEVELFLNNHSLGRNSMSATRRNYFVWNPNYVPGVLKAISYCDGRAVGSSVLSTVRGQYDLVTETHSYGSLRYVDIYAEDSNGTLDMNAIDELTVTGDERVTILAFGTGNPKPLEKMSDLTHPLFDGHALIIVKMEDGHSDAQISVKSNAFKTKVVSFKNH</sequence>
<protein>
    <recommendedName>
        <fullName evidence="10">Beta-galactosidase</fullName>
    </recommendedName>
</protein>
<keyword evidence="3" id="KW-0326">Glycosidase</keyword>
<dbReference type="Pfam" id="PF00703">
    <property type="entry name" value="Glyco_hydro_2"/>
    <property type="match status" value="1"/>
</dbReference>